<dbReference type="PANTHER" id="PTHR30146:SF144">
    <property type="entry name" value="LACI-FAMILY TRANSCRIPTION REGULATOR"/>
    <property type="match status" value="1"/>
</dbReference>
<keyword evidence="3" id="KW-0804">Transcription</keyword>
<dbReference type="KEGG" id="mrub:DEO27_011935"/>
<dbReference type="InterPro" id="IPR025997">
    <property type="entry name" value="SBP_2_dom"/>
</dbReference>
<evidence type="ECO:0000313" key="5">
    <source>
        <dbReference type="EMBL" id="QEM10702.1"/>
    </source>
</evidence>
<keyword evidence="6" id="KW-1185">Reference proteome</keyword>
<feature type="domain" description="HTH lacI-type" evidence="4">
    <location>
        <begin position="6"/>
        <end position="60"/>
    </location>
</feature>
<protein>
    <submittedName>
        <fullName evidence="5">LacI family transcriptional regulator</fullName>
    </submittedName>
</protein>
<organism evidence="5 6">
    <name type="scientific">Mucilaginibacter rubeus</name>
    <dbReference type="NCBI Taxonomy" id="2027860"/>
    <lineage>
        <taxon>Bacteria</taxon>
        <taxon>Pseudomonadati</taxon>
        <taxon>Bacteroidota</taxon>
        <taxon>Sphingobacteriia</taxon>
        <taxon>Sphingobacteriales</taxon>
        <taxon>Sphingobacteriaceae</taxon>
        <taxon>Mucilaginibacter</taxon>
    </lineage>
</organism>
<dbReference type="InterPro" id="IPR000843">
    <property type="entry name" value="HTH_LacI"/>
</dbReference>
<name>A0A5C1HXV0_9SPHI</name>
<proteinExistence type="predicted"/>
<evidence type="ECO:0000259" key="4">
    <source>
        <dbReference type="PROSITE" id="PS50932"/>
    </source>
</evidence>
<dbReference type="EMBL" id="CP043450">
    <property type="protein sequence ID" value="QEM10702.1"/>
    <property type="molecule type" value="Genomic_DNA"/>
</dbReference>
<dbReference type="InterPro" id="IPR010982">
    <property type="entry name" value="Lambda_DNA-bd_dom_sf"/>
</dbReference>
<evidence type="ECO:0000313" key="6">
    <source>
        <dbReference type="Proteomes" id="UP000251402"/>
    </source>
</evidence>
<dbReference type="RefSeq" id="WP_112565938.1">
    <property type="nucleotide sequence ID" value="NZ_CP043450.1"/>
</dbReference>
<accession>A0A5C1HXV0</accession>
<sequence>MKNKIVRIKDIAEKAKVSTGTVDRVLHKRGRVSKKVEERILKILDEMDYEPNLMARALGSNKTYQIAALIPDHKSDSYWYAPKAGIEKAERDLKQYGIIIQQYVFNPYDVESFKTCATQLTDDSPDGIILSPIFYRETLPFFEKWKKAKIPFVLFNTQIAECDPLCYIGQDSYQSGFLAGKLIHYGQPEACSVLIAHIDEEISNAAHLLKKEQGFRNYFSQNNLEHQYKILRIELNRANAALFIQQLDNIIDSTPDIASVFVTTSKAHEIAKYFEQRRIKHIKIIGYDLLPPNLYFLNKDSINFLINQNPKGQGYWGIYQLTDHLVFKKEVPIIKYLPLDIITKENVNYYLDDEDTVYLDI</sequence>
<dbReference type="OrthoDB" id="628703at2"/>
<dbReference type="GO" id="GO:0000976">
    <property type="term" value="F:transcription cis-regulatory region binding"/>
    <property type="evidence" value="ECO:0007669"/>
    <property type="project" value="TreeGrafter"/>
</dbReference>
<evidence type="ECO:0000256" key="3">
    <source>
        <dbReference type="ARBA" id="ARBA00023163"/>
    </source>
</evidence>
<dbReference type="Pfam" id="PF00356">
    <property type="entry name" value="LacI"/>
    <property type="match status" value="1"/>
</dbReference>
<dbReference type="PROSITE" id="PS50932">
    <property type="entry name" value="HTH_LACI_2"/>
    <property type="match status" value="1"/>
</dbReference>
<dbReference type="AlphaFoldDB" id="A0A5C1HXV0"/>
<dbReference type="PROSITE" id="PS00356">
    <property type="entry name" value="HTH_LACI_1"/>
    <property type="match status" value="1"/>
</dbReference>
<dbReference type="SUPFAM" id="SSF53822">
    <property type="entry name" value="Periplasmic binding protein-like I"/>
    <property type="match status" value="1"/>
</dbReference>
<reference evidence="5" key="1">
    <citation type="submission" date="2019-08" db="EMBL/GenBank/DDBJ databases">
        <title>Comparative genome analysis confer to the adaptation heavy metal polluted environment.</title>
        <authorList>
            <person name="Li Y."/>
        </authorList>
    </citation>
    <scope>NUCLEOTIDE SEQUENCE [LARGE SCALE GENOMIC DNA]</scope>
    <source>
        <strain evidence="5">P1</strain>
    </source>
</reference>
<dbReference type="SMART" id="SM00354">
    <property type="entry name" value="HTH_LACI"/>
    <property type="match status" value="1"/>
</dbReference>
<dbReference type="PANTHER" id="PTHR30146">
    <property type="entry name" value="LACI-RELATED TRANSCRIPTIONAL REPRESSOR"/>
    <property type="match status" value="1"/>
</dbReference>
<dbReference type="Proteomes" id="UP000251402">
    <property type="component" value="Chromosome"/>
</dbReference>
<dbReference type="Gene3D" id="3.40.50.2300">
    <property type="match status" value="2"/>
</dbReference>
<evidence type="ECO:0000256" key="1">
    <source>
        <dbReference type="ARBA" id="ARBA00023015"/>
    </source>
</evidence>
<dbReference type="InterPro" id="IPR028082">
    <property type="entry name" value="Peripla_BP_I"/>
</dbReference>
<dbReference type="GO" id="GO:0003700">
    <property type="term" value="F:DNA-binding transcription factor activity"/>
    <property type="evidence" value="ECO:0007669"/>
    <property type="project" value="TreeGrafter"/>
</dbReference>
<keyword evidence="1" id="KW-0805">Transcription regulation</keyword>
<dbReference type="SUPFAM" id="SSF47413">
    <property type="entry name" value="lambda repressor-like DNA-binding domains"/>
    <property type="match status" value="1"/>
</dbReference>
<evidence type="ECO:0000256" key="2">
    <source>
        <dbReference type="ARBA" id="ARBA00023125"/>
    </source>
</evidence>
<dbReference type="Pfam" id="PF13407">
    <property type="entry name" value="Peripla_BP_4"/>
    <property type="match status" value="1"/>
</dbReference>
<keyword evidence="2" id="KW-0238">DNA-binding</keyword>
<gene>
    <name evidence="5" type="ORF">DEO27_011935</name>
</gene>
<dbReference type="Gene3D" id="1.10.260.40">
    <property type="entry name" value="lambda repressor-like DNA-binding domains"/>
    <property type="match status" value="1"/>
</dbReference>
<dbReference type="CDD" id="cd01392">
    <property type="entry name" value="HTH_LacI"/>
    <property type="match status" value="1"/>
</dbReference>